<reference evidence="1" key="2">
    <citation type="journal article" date="2015" name="Fish Shellfish Immunol.">
        <title>Early steps in the European eel (Anguilla anguilla)-Vibrio vulnificus interaction in the gills: Role of the RtxA13 toxin.</title>
        <authorList>
            <person name="Callol A."/>
            <person name="Pajuelo D."/>
            <person name="Ebbesson L."/>
            <person name="Teles M."/>
            <person name="MacKenzie S."/>
            <person name="Amaro C."/>
        </authorList>
    </citation>
    <scope>NUCLEOTIDE SEQUENCE</scope>
</reference>
<dbReference type="EMBL" id="GBXM01034178">
    <property type="protein sequence ID" value="JAH74399.1"/>
    <property type="molecule type" value="Transcribed_RNA"/>
</dbReference>
<proteinExistence type="predicted"/>
<name>A0A0E9V8G2_ANGAN</name>
<evidence type="ECO:0000313" key="1">
    <source>
        <dbReference type="EMBL" id="JAH74399.1"/>
    </source>
</evidence>
<organism evidence="1">
    <name type="scientific">Anguilla anguilla</name>
    <name type="common">European freshwater eel</name>
    <name type="synonym">Muraena anguilla</name>
    <dbReference type="NCBI Taxonomy" id="7936"/>
    <lineage>
        <taxon>Eukaryota</taxon>
        <taxon>Metazoa</taxon>
        <taxon>Chordata</taxon>
        <taxon>Craniata</taxon>
        <taxon>Vertebrata</taxon>
        <taxon>Euteleostomi</taxon>
        <taxon>Actinopterygii</taxon>
        <taxon>Neopterygii</taxon>
        <taxon>Teleostei</taxon>
        <taxon>Anguilliformes</taxon>
        <taxon>Anguillidae</taxon>
        <taxon>Anguilla</taxon>
    </lineage>
</organism>
<sequence length="10" mass="1176">MVKRNIDSTL</sequence>
<accession>A0A0E9V8G2</accession>
<reference evidence="1" key="1">
    <citation type="submission" date="2014-11" db="EMBL/GenBank/DDBJ databases">
        <authorList>
            <person name="Amaro Gonzalez C."/>
        </authorList>
    </citation>
    <scope>NUCLEOTIDE SEQUENCE</scope>
</reference>
<protein>
    <submittedName>
        <fullName evidence="1">Uncharacterized protein</fullName>
    </submittedName>
</protein>